<organism evidence="3 4">
    <name type="scientific">Rheinheimera lutimaris</name>
    <dbReference type="NCBI Taxonomy" id="2740584"/>
    <lineage>
        <taxon>Bacteria</taxon>
        <taxon>Pseudomonadati</taxon>
        <taxon>Pseudomonadota</taxon>
        <taxon>Gammaproteobacteria</taxon>
        <taxon>Chromatiales</taxon>
        <taxon>Chromatiaceae</taxon>
        <taxon>Rheinheimera</taxon>
    </lineage>
</organism>
<keyword evidence="3" id="KW-0378">Hydrolase</keyword>
<evidence type="ECO:0000313" key="3">
    <source>
        <dbReference type="EMBL" id="NRQ41618.1"/>
    </source>
</evidence>
<sequence>MTTMIKLIKTLLKNYEHLRKEDLKSSNPEIRQLFDKLKKAVANGIEPLMSEDLNIEWGLGSGNLPKKPVLYLLCKSAGVQASSGVYVALVIDTKPGENNYGNYRLMLTQGYSKQVKERVKNEGESESEAKKQVFEDAKPLAVMLADSYYAELKSHHFNVASTDDVSSDLIIAERIYNIDDNTSDSQLITDINHLLRVYLNLASETPYAPGSDGQSIAGAYRECLVQMRIGQADFRKKLFDKYGTSCMLTGCKIPAVIEAAHIIPFSDSQNNDENNGLLLRADLHKLYDSNLLGIAPDGEVYIMPAVSGAGYSDLSGKTLTCVINSKMREYLNAKFKIFCNKNDIE</sequence>
<evidence type="ECO:0000313" key="4">
    <source>
        <dbReference type="Proteomes" id="UP000523161"/>
    </source>
</evidence>
<evidence type="ECO:0000259" key="2">
    <source>
        <dbReference type="Pfam" id="PF13391"/>
    </source>
</evidence>
<reference evidence="3 4" key="1">
    <citation type="submission" date="2020-06" db="EMBL/GenBank/DDBJ databases">
        <title>Rheinheimera sp. nov., a marine bacterium isolated from coastal.</title>
        <authorList>
            <person name="Yu Q."/>
            <person name="Qi Y."/>
            <person name="Pu J."/>
        </authorList>
    </citation>
    <scope>NUCLEOTIDE SEQUENCE [LARGE SCALE GENOMIC DNA]</scope>
    <source>
        <strain evidence="3 4">YQF-2</strain>
    </source>
</reference>
<name>A0A7Y5ANI4_9GAMM</name>
<dbReference type="EMBL" id="JABSOD010000003">
    <property type="protein sequence ID" value="NRQ41618.1"/>
    <property type="molecule type" value="Genomic_DNA"/>
</dbReference>
<accession>A0A7Y5ANI4</accession>
<comment type="caution">
    <text evidence="3">The sequence shown here is derived from an EMBL/GenBank/DDBJ whole genome shotgun (WGS) entry which is preliminary data.</text>
</comment>
<dbReference type="RefSeq" id="WP_173499871.1">
    <property type="nucleotide sequence ID" value="NZ_JABSOD010000003.1"/>
</dbReference>
<feature type="domain" description="HNH nuclease" evidence="2">
    <location>
        <begin position="246"/>
        <end position="294"/>
    </location>
</feature>
<dbReference type="Gene3D" id="3.30.920.90">
    <property type="match status" value="1"/>
</dbReference>
<keyword evidence="4" id="KW-1185">Reference proteome</keyword>
<dbReference type="Proteomes" id="UP000523161">
    <property type="component" value="Unassembled WGS sequence"/>
</dbReference>
<dbReference type="Pfam" id="PF12102">
    <property type="entry name" value="MrcB_N"/>
    <property type="match status" value="1"/>
</dbReference>
<keyword evidence="3" id="KW-0255">Endonuclease</keyword>
<dbReference type="Pfam" id="PF13391">
    <property type="entry name" value="HNH_2"/>
    <property type="match status" value="1"/>
</dbReference>
<evidence type="ECO:0000259" key="1">
    <source>
        <dbReference type="Pfam" id="PF12102"/>
    </source>
</evidence>
<dbReference type="AlphaFoldDB" id="A0A7Y5ANI4"/>
<keyword evidence="3" id="KW-0540">Nuclease</keyword>
<dbReference type="GO" id="GO:0004519">
    <property type="term" value="F:endonuclease activity"/>
    <property type="evidence" value="ECO:0007669"/>
    <property type="project" value="UniProtKB-KW"/>
</dbReference>
<feature type="domain" description="Type IV methyl-directed restriction enzyme EcoKMcrB subunit DNA-binding" evidence="1">
    <location>
        <begin position="11"/>
        <end position="202"/>
    </location>
</feature>
<proteinExistence type="predicted"/>
<protein>
    <submittedName>
        <fullName evidence="3">HNH endonuclease</fullName>
    </submittedName>
</protein>
<dbReference type="InterPro" id="IPR021961">
    <property type="entry name" value="McrB_DNA-bd"/>
</dbReference>
<gene>
    <name evidence="3" type="ORF">HRH59_03420</name>
</gene>
<dbReference type="InterPro" id="IPR003615">
    <property type="entry name" value="HNH_nuc"/>
</dbReference>